<dbReference type="InterPro" id="IPR051552">
    <property type="entry name" value="HptR"/>
</dbReference>
<evidence type="ECO:0000256" key="2">
    <source>
        <dbReference type="ARBA" id="ARBA00022490"/>
    </source>
</evidence>
<dbReference type="InterPro" id="IPR018062">
    <property type="entry name" value="HTH_AraC-typ_CS"/>
</dbReference>
<evidence type="ECO:0000256" key="3">
    <source>
        <dbReference type="ARBA" id="ARBA00022553"/>
    </source>
</evidence>
<evidence type="ECO:0000259" key="9">
    <source>
        <dbReference type="PROSITE" id="PS01124"/>
    </source>
</evidence>
<dbReference type="EMBL" id="JAOQIO010000124">
    <property type="protein sequence ID" value="MCU6797801.1"/>
    <property type="molecule type" value="Genomic_DNA"/>
</dbReference>
<evidence type="ECO:0000256" key="6">
    <source>
        <dbReference type="ARBA" id="ARBA00023125"/>
    </source>
</evidence>
<evidence type="ECO:0000313" key="12">
    <source>
        <dbReference type="Proteomes" id="UP001652445"/>
    </source>
</evidence>
<accession>A0ABT2UUV1</accession>
<dbReference type="Gene3D" id="3.40.50.2300">
    <property type="match status" value="1"/>
</dbReference>
<dbReference type="PROSITE" id="PS50110">
    <property type="entry name" value="RESPONSE_REGULATORY"/>
    <property type="match status" value="1"/>
</dbReference>
<evidence type="ECO:0000256" key="5">
    <source>
        <dbReference type="ARBA" id="ARBA00023015"/>
    </source>
</evidence>
<dbReference type="RefSeq" id="WP_262688521.1">
    <property type="nucleotide sequence ID" value="NZ_JAOQIO010000124.1"/>
</dbReference>
<keyword evidence="7" id="KW-0804">Transcription</keyword>
<dbReference type="CDD" id="cd17536">
    <property type="entry name" value="REC_YesN-like"/>
    <property type="match status" value="1"/>
</dbReference>
<organism evidence="11 12">
    <name type="scientific">Paenibacillus baimaensis</name>
    <dbReference type="NCBI Taxonomy" id="2982185"/>
    <lineage>
        <taxon>Bacteria</taxon>
        <taxon>Bacillati</taxon>
        <taxon>Bacillota</taxon>
        <taxon>Bacilli</taxon>
        <taxon>Bacillales</taxon>
        <taxon>Paenibacillaceae</taxon>
        <taxon>Paenibacillus</taxon>
    </lineage>
</organism>
<dbReference type="InterPro" id="IPR001789">
    <property type="entry name" value="Sig_transdc_resp-reg_receiver"/>
</dbReference>
<dbReference type="PROSITE" id="PS00041">
    <property type="entry name" value="HTH_ARAC_FAMILY_1"/>
    <property type="match status" value="1"/>
</dbReference>
<dbReference type="SMART" id="SM00448">
    <property type="entry name" value="REC"/>
    <property type="match status" value="1"/>
</dbReference>
<proteinExistence type="predicted"/>
<keyword evidence="4" id="KW-0902">Two-component regulatory system</keyword>
<name>A0ABT2UUV1_9BACL</name>
<dbReference type="Gene3D" id="1.10.10.60">
    <property type="entry name" value="Homeodomain-like"/>
    <property type="match status" value="2"/>
</dbReference>
<keyword evidence="3 8" id="KW-0597">Phosphoprotein</keyword>
<dbReference type="InterPro" id="IPR011006">
    <property type="entry name" value="CheY-like_superfamily"/>
</dbReference>
<feature type="modified residue" description="4-aspartylphosphate" evidence="8">
    <location>
        <position position="54"/>
    </location>
</feature>
<dbReference type="Pfam" id="PF00072">
    <property type="entry name" value="Response_reg"/>
    <property type="match status" value="1"/>
</dbReference>
<dbReference type="InterPro" id="IPR020449">
    <property type="entry name" value="Tscrpt_reg_AraC-type_HTH"/>
</dbReference>
<dbReference type="Pfam" id="PF12833">
    <property type="entry name" value="HTH_18"/>
    <property type="match status" value="1"/>
</dbReference>
<dbReference type="PROSITE" id="PS01124">
    <property type="entry name" value="HTH_ARAC_FAMILY_2"/>
    <property type="match status" value="1"/>
</dbReference>
<keyword evidence="2" id="KW-0963">Cytoplasm</keyword>
<evidence type="ECO:0000256" key="4">
    <source>
        <dbReference type="ARBA" id="ARBA00023012"/>
    </source>
</evidence>
<dbReference type="SUPFAM" id="SSF46689">
    <property type="entry name" value="Homeodomain-like"/>
    <property type="match status" value="2"/>
</dbReference>
<evidence type="ECO:0000313" key="11">
    <source>
        <dbReference type="EMBL" id="MCU6797801.1"/>
    </source>
</evidence>
<gene>
    <name evidence="11" type="ORF">OB236_37335</name>
</gene>
<feature type="domain" description="Response regulatory" evidence="10">
    <location>
        <begin position="2"/>
        <end position="119"/>
    </location>
</feature>
<dbReference type="SUPFAM" id="SSF52172">
    <property type="entry name" value="CheY-like"/>
    <property type="match status" value="1"/>
</dbReference>
<dbReference type="PANTHER" id="PTHR42713:SF3">
    <property type="entry name" value="TRANSCRIPTIONAL REGULATORY PROTEIN HPTR"/>
    <property type="match status" value="1"/>
</dbReference>
<sequence length="520" mass="60998">MKMLIVDDEIQIRTGLQEGMNWKSLGLNEVYIADNGVTALQLFKQHNPEIIITDIRMPRMDGLALIKSVRDLSSSCKFIILSGYSEFEYAKEALQYGVIDYELKPVNIKRLLNLVKKAIETIDKEKSQVTWYHEYWSERLVRDIVSNTFTETPNILELLTLNIKWKPGIPLRICYLQADAVLGDVLTHHQERIQQLLDTEAHKIPGMIHRLSSRDYMLIMNSDNRAFELEKWWKQVQTVLLEHCHISMTIGISNEEGIAHLPRLYEQALEAIQLRLYGGPRTMYYYYEVPDRKEVRSRTYTPPEDELSRGFHEPSFASLQSCINREFDVFLLERNRLLGEVRGICRQYAWIAEQELKRMPGVSIQPNHAEWNRDHSLEQIESIEGFRSYVLQLYRISYEQVQYVQRFPNMKGVAKAISYMHDHFHEDISVKEVAAYIQQSPNYFSHKFKQEMGVSYTAFLNRIRIEEASRQLQAKSTAALYEISWNVGFRDYKYFTQVFKKQKGVSPSEYQRKGLGHPDI</sequence>
<feature type="domain" description="HTH araC/xylS-type" evidence="9">
    <location>
        <begin position="414"/>
        <end position="513"/>
    </location>
</feature>
<keyword evidence="5" id="KW-0805">Transcription regulation</keyword>
<keyword evidence="6" id="KW-0238">DNA-binding</keyword>
<dbReference type="Proteomes" id="UP001652445">
    <property type="component" value="Unassembled WGS sequence"/>
</dbReference>
<reference evidence="11 12" key="1">
    <citation type="submission" date="2022-09" db="EMBL/GenBank/DDBJ databases">
        <authorList>
            <person name="Han X.L."/>
            <person name="Wang Q."/>
            <person name="Lu T."/>
        </authorList>
    </citation>
    <scope>NUCLEOTIDE SEQUENCE [LARGE SCALE GENOMIC DNA]</scope>
    <source>
        <strain evidence="11 12">WQ 127069</strain>
    </source>
</reference>
<comment type="subcellular location">
    <subcellularLocation>
        <location evidence="1">Cytoplasm</location>
    </subcellularLocation>
</comment>
<evidence type="ECO:0000259" key="10">
    <source>
        <dbReference type="PROSITE" id="PS50110"/>
    </source>
</evidence>
<dbReference type="PANTHER" id="PTHR42713">
    <property type="entry name" value="HISTIDINE KINASE-RELATED"/>
    <property type="match status" value="1"/>
</dbReference>
<dbReference type="InterPro" id="IPR009057">
    <property type="entry name" value="Homeodomain-like_sf"/>
</dbReference>
<evidence type="ECO:0000256" key="1">
    <source>
        <dbReference type="ARBA" id="ARBA00004496"/>
    </source>
</evidence>
<evidence type="ECO:0000256" key="7">
    <source>
        <dbReference type="ARBA" id="ARBA00023163"/>
    </source>
</evidence>
<comment type="caution">
    <text evidence="11">The sequence shown here is derived from an EMBL/GenBank/DDBJ whole genome shotgun (WGS) entry which is preliminary data.</text>
</comment>
<protein>
    <submittedName>
        <fullName evidence="11">Response regulator</fullName>
    </submittedName>
</protein>
<dbReference type="InterPro" id="IPR018060">
    <property type="entry name" value="HTH_AraC"/>
</dbReference>
<dbReference type="SMART" id="SM00342">
    <property type="entry name" value="HTH_ARAC"/>
    <property type="match status" value="1"/>
</dbReference>
<keyword evidence="12" id="KW-1185">Reference proteome</keyword>
<evidence type="ECO:0000256" key="8">
    <source>
        <dbReference type="PROSITE-ProRule" id="PRU00169"/>
    </source>
</evidence>
<dbReference type="PRINTS" id="PR00032">
    <property type="entry name" value="HTHARAC"/>
</dbReference>